<dbReference type="InterPro" id="IPR013154">
    <property type="entry name" value="ADH-like_N"/>
</dbReference>
<keyword evidence="3" id="KW-0862">Zinc</keyword>
<evidence type="ECO:0000256" key="1">
    <source>
        <dbReference type="ARBA" id="ARBA00001947"/>
    </source>
</evidence>
<comment type="cofactor">
    <cofactor evidence="1">
        <name>Zn(2+)</name>
        <dbReference type="ChEBI" id="CHEBI:29105"/>
    </cofactor>
</comment>
<dbReference type="InterPro" id="IPR011032">
    <property type="entry name" value="GroES-like_sf"/>
</dbReference>
<organism evidence="7">
    <name type="scientific">marine metagenome</name>
    <dbReference type="NCBI Taxonomy" id="408172"/>
    <lineage>
        <taxon>unclassified sequences</taxon>
        <taxon>metagenomes</taxon>
        <taxon>ecological metagenomes</taxon>
    </lineage>
</organism>
<keyword evidence="2" id="KW-0479">Metal-binding</keyword>
<dbReference type="PANTHER" id="PTHR43401:SF2">
    <property type="entry name" value="L-THREONINE 3-DEHYDROGENASE"/>
    <property type="match status" value="1"/>
</dbReference>
<name>A0A381NUT9_9ZZZZ</name>
<dbReference type="InterPro" id="IPR036291">
    <property type="entry name" value="NAD(P)-bd_dom_sf"/>
</dbReference>
<feature type="domain" description="Alcohol dehydrogenase-like N-terminal" evidence="5">
    <location>
        <begin position="22"/>
        <end position="113"/>
    </location>
</feature>
<accession>A0A381NUT9</accession>
<evidence type="ECO:0000256" key="2">
    <source>
        <dbReference type="ARBA" id="ARBA00022723"/>
    </source>
</evidence>
<sequence>MRAVRTIDAAFRVVEVDEPGGDGVLVEVASAGICGSDLHMAGFGLTNTFGHEVAGHLADGTAVAVQPTLTCGTCDRCAAGSAQQCRSMALYGLAMDGGMADRMVVHESCLVPLAAGVPVGDACLVEPIAVSVHAVNVAEVQPGHRVLVVGGGTIGLTAVAAARRAGADVDLSARHPHQVEAGERLGAGTAASGEYDVVIEAAGTESALVSAIDHARPGGTVSIPAVYWEGIAIPNIMSMFLKEVSLRPSSMYGCSGRHGPDVREIDEAATLLAAVPELSDAVITHRFTLDDAPEAFRVAADRPAGAIKVVLEP</sequence>
<proteinExistence type="predicted"/>
<dbReference type="GO" id="GO:0046872">
    <property type="term" value="F:metal ion binding"/>
    <property type="evidence" value="ECO:0007669"/>
    <property type="project" value="UniProtKB-KW"/>
</dbReference>
<dbReference type="InterPro" id="IPR031640">
    <property type="entry name" value="Glu_dehyd_C"/>
</dbReference>
<reference evidence="7" key="1">
    <citation type="submission" date="2018-05" db="EMBL/GenBank/DDBJ databases">
        <authorList>
            <person name="Lanie J.A."/>
            <person name="Ng W.-L."/>
            <person name="Kazmierczak K.M."/>
            <person name="Andrzejewski T.M."/>
            <person name="Davidsen T.M."/>
            <person name="Wayne K.J."/>
            <person name="Tettelin H."/>
            <person name="Glass J.I."/>
            <person name="Rusch D."/>
            <person name="Podicherti R."/>
            <person name="Tsui H.-C.T."/>
            <person name="Winkler M.E."/>
        </authorList>
    </citation>
    <scope>NUCLEOTIDE SEQUENCE</scope>
</reference>
<dbReference type="SUPFAM" id="SSF50129">
    <property type="entry name" value="GroES-like"/>
    <property type="match status" value="1"/>
</dbReference>
<keyword evidence="4" id="KW-0560">Oxidoreductase</keyword>
<feature type="domain" description="Glucose dehydrogenase C-terminal" evidence="6">
    <location>
        <begin position="122"/>
        <end position="312"/>
    </location>
</feature>
<evidence type="ECO:0008006" key="8">
    <source>
        <dbReference type="Google" id="ProtNLM"/>
    </source>
</evidence>
<dbReference type="AlphaFoldDB" id="A0A381NUT9"/>
<evidence type="ECO:0000259" key="5">
    <source>
        <dbReference type="Pfam" id="PF08240"/>
    </source>
</evidence>
<dbReference type="SUPFAM" id="SSF51735">
    <property type="entry name" value="NAD(P)-binding Rossmann-fold domains"/>
    <property type="match status" value="1"/>
</dbReference>
<evidence type="ECO:0000256" key="4">
    <source>
        <dbReference type="ARBA" id="ARBA00023002"/>
    </source>
</evidence>
<protein>
    <recommendedName>
        <fullName evidence="8">Enoyl reductase (ER) domain-containing protein</fullName>
    </recommendedName>
</protein>
<dbReference type="Pfam" id="PF08240">
    <property type="entry name" value="ADH_N"/>
    <property type="match status" value="1"/>
</dbReference>
<evidence type="ECO:0000313" key="7">
    <source>
        <dbReference type="EMBL" id="SUZ58365.1"/>
    </source>
</evidence>
<dbReference type="InterPro" id="IPR050129">
    <property type="entry name" value="Zn_alcohol_dh"/>
</dbReference>
<evidence type="ECO:0000259" key="6">
    <source>
        <dbReference type="Pfam" id="PF16912"/>
    </source>
</evidence>
<evidence type="ECO:0000256" key="3">
    <source>
        <dbReference type="ARBA" id="ARBA00022833"/>
    </source>
</evidence>
<dbReference type="Gene3D" id="3.90.180.10">
    <property type="entry name" value="Medium-chain alcohol dehydrogenases, catalytic domain"/>
    <property type="match status" value="1"/>
</dbReference>
<dbReference type="Gene3D" id="3.40.50.720">
    <property type="entry name" value="NAD(P)-binding Rossmann-like Domain"/>
    <property type="match status" value="1"/>
</dbReference>
<dbReference type="EMBL" id="UINC01000615">
    <property type="protein sequence ID" value="SUZ58365.1"/>
    <property type="molecule type" value="Genomic_DNA"/>
</dbReference>
<gene>
    <name evidence="7" type="ORF">METZ01_LOCUS11219</name>
</gene>
<dbReference type="Pfam" id="PF16912">
    <property type="entry name" value="Glu_dehyd_C"/>
    <property type="match status" value="1"/>
</dbReference>
<dbReference type="GO" id="GO:0016491">
    <property type="term" value="F:oxidoreductase activity"/>
    <property type="evidence" value="ECO:0007669"/>
    <property type="project" value="UniProtKB-KW"/>
</dbReference>
<dbReference type="PANTHER" id="PTHR43401">
    <property type="entry name" value="L-THREONINE 3-DEHYDROGENASE"/>
    <property type="match status" value="1"/>
</dbReference>